<accession>A0A1H8UC68</accession>
<evidence type="ECO:0000256" key="6">
    <source>
        <dbReference type="SAM" id="MobiDB-lite"/>
    </source>
</evidence>
<comment type="subcellular location">
    <subcellularLocation>
        <location evidence="5">Cytoplasm</location>
    </subcellularLocation>
</comment>
<evidence type="ECO:0000256" key="3">
    <source>
        <dbReference type="ARBA" id="ARBA00022927"/>
    </source>
</evidence>
<keyword evidence="5" id="KW-0143">Chaperone</keyword>
<protein>
    <recommendedName>
        <fullName evidence="5">Protein-export protein SecB</fullName>
    </recommendedName>
</protein>
<name>A0A1H8UC68_9GAMM</name>
<dbReference type="Proteomes" id="UP000199657">
    <property type="component" value="Unassembled WGS sequence"/>
</dbReference>
<dbReference type="GO" id="GO:0051082">
    <property type="term" value="F:unfolded protein binding"/>
    <property type="evidence" value="ECO:0007669"/>
    <property type="project" value="InterPro"/>
</dbReference>
<evidence type="ECO:0000256" key="5">
    <source>
        <dbReference type="HAMAP-Rule" id="MF_00821"/>
    </source>
</evidence>
<dbReference type="GO" id="GO:0051262">
    <property type="term" value="P:protein tetramerization"/>
    <property type="evidence" value="ECO:0007669"/>
    <property type="project" value="InterPro"/>
</dbReference>
<dbReference type="EMBL" id="FOEG01000006">
    <property type="protein sequence ID" value="SEP00775.1"/>
    <property type="molecule type" value="Genomic_DNA"/>
</dbReference>
<dbReference type="PANTHER" id="PTHR36918">
    <property type="match status" value="1"/>
</dbReference>
<dbReference type="PRINTS" id="PR01594">
    <property type="entry name" value="SECBCHAPRONE"/>
</dbReference>
<dbReference type="STRING" id="406100.SAMN04488052_10686"/>
<dbReference type="HAMAP" id="MF_00821">
    <property type="entry name" value="SecB"/>
    <property type="match status" value="1"/>
</dbReference>
<dbReference type="Gene3D" id="3.10.420.10">
    <property type="entry name" value="SecB-like"/>
    <property type="match status" value="1"/>
</dbReference>
<evidence type="ECO:0000256" key="4">
    <source>
        <dbReference type="ARBA" id="ARBA00023010"/>
    </source>
</evidence>
<keyword evidence="2 5" id="KW-0813">Transport</keyword>
<dbReference type="GO" id="GO:0005737">
    <property type="term" value="C:cytoplasm"/>
    <property type="evidence" value="ECO:0007669"/>
    <property type="project" value="UniProtKB-SubCell"/>
</dbReference>
<comment type="function">
    <text evidence="5">One of the proteins required for the normal export of preproteins out of the cell cytoplasm. It is a molecular chaperone that binds to a subset of precursor proteins, maintaining them in a translocation-competent state. It also specifically binds to its receptor SecA.</text>
</comment>
<keyword evidence="4 5" id="KW-0811">Translocation</keyword>
<evidence type="ECO:0000313" key="8">
    <source>
        <dbReference type="Proteomes" id="UP000199657"/>
    </source>
</evidence>
<keyword evidence="5" id="KW-0963">Cytoplasm</keyword>
<organism evidence="7 8">
    <name type="scientific">Aquisalimonas asiatica</name>
    <dbReference type="NCBI Taxonomy" id="406100"/>
    <lineage>
        <taxon>Bacteria</taxon>
        <taxon>Pseudomonadati</taxon>
        <taxon>Pseudomonadota</taxon>
        <taxon>Gammaproteobacteria</taxon>
        <taxon>Chromatiales</taxon>
        <taxon>Ectothiorhodospiraceae</taxon>
        <taxon>Aquisalimonas</taxon>
    </lineage>
</organism>
<reference evidence="7 8" key="1">
    <citation type="submission" date="2016-10" db="EMBL/GenBank/DDBJ databases">
        <authorList>
            <person name="de Groot N.N."/>
        </authorList>
    </citation>
    <scope>NUCLEOTIDE SEQUENCE [LARGE SCALE GENOMIC DNA]</scope>
    <source>
        <strain evidence="7 8">CGMCC 1.6291</strain>
    </source>
</reference>
<dbReference type="PANTHER" id="PTHR36918:SF1">
    <property type="entry name" value="PROTEIN-EXPORT PROTEIN SECB"/>
    <property type="match status" value="1"/>
</dbReference>
<dbReference type="InterPro" id="IPR035958">
    <property type="entry name" value="SecB-like_sf"/>
</dbReference>
<comment type="subunit">
    <text evidence="5">Homotetramer, a dimer of dimers. One homotetramer interacts with 1 SecA dimer.</text>
</comment>
<dbReference type="Pfam" id="PF02556">
    <property type="entry name" value="SecB"/>
    <property type="match status" value="1"/>
</dbReference>
<dbReference type="SUPFAM" id="SSF54611">
    <property type="entry name" value="SecB-like"/>
    <property type="match status" value="1"/>
</dbReference>
<keyword evidence="3 5" id="KW-0653">Protein transport</keyword>
<evidence type="ECO:0000313" key="7">
    <source>
        <dbReference type="EMBL" id="SEP00775.1"/>
    </source>
</evidence>
<evidence type="ECO:0000256" key="2">
    <source>
        <dbReference type="ARBA" id="ARBA00022448"/>
    </source>
</evidence>
<feature type="compositionally biased region" description="Gly residues" evidence="6">
    <location>
        <begin position="160"/>
        <end position="176"/>
    </location>
</feature>
<dbReference type="NCBIfam" id="NF004393">
    <property type="entry name" value="PRK05751.1-4"/>
    <property type="match status" value="1"/>
</dbReference>
<comment type="similarity">
    <text evidence="1 5">Belongs to the SecB family.</text>
</comment>
<dbReference type="InterPro" id="IPR003708">
    <property type="entry name" value="SecB"/>
</dbReference>
<dbReference type="RefSeq" id="WP_091644804.1">
    <property type="nucleotide sequence ID" value="NZ_FOEG01000006.1"/>
</dbReference>
<dbReference type="NCBIfam" id="TIGR00809">
    <property type="entry name" value="secB"/>
    <property type="match status" value="1"/>
</dbReference>
<dbReference type="GO" id="GO:0006457">
    <property type="term" value="P:protein folding"/>
    <property type="evidence" value="ECO:0007669"/>
    <property type="project" value="UniProtKB-UniRule"/>
</dbReference>
<dbReference type="OrthoDB" id="9795145at2"/>
<feature type="region of interest" description="Disordered" evidence="6">
    <location>
        <begin position="148"/>
        <end position="176"/>
    </location>
</feature>
<dbReference type="AlphaFoldDB" id="A0A1H8UC68"/>
<gene>
    <name evidence="5" type="primary">secB</name>
    <name evidence="7" type="ORF">SAMN04488052_10686</name>
</gene>
<proteinExistence type="inferred from homology"/>
<sequence length="176" mass="19139">MAEDQAAGAGQQQANKQQFGIRKVYVRDMSFEVPNAPAIFSGEWKPEVSVDLDTRNTRIAENTYETVVRVTVTAKQGDKTAYLCEVEQGGIFVLSGFDDKTLDALLGSYCPAQIFPYAREAVSDMVTKGGFPQMVLAPVNFEALHMQRVRKQQEQQQGNGAQGDQGDQGSGGQAGN</sequence>
<keyword evidence="8" id="KW-1185">Reference proteome</keyword>
<evidence type="ECO:0000256" key="1">
    <source>
        <dbReference type="ARBA" id="ARBA00009990"/>
    </source>
</evidence>
<dbReference type="GO" id="GO:0015031">
    <property type="term" value="P:protein transport"/>
    <property type="evidence" value="ECO:0007669"/>
    <property type="project" value="UniProtKB-UniRule"/>
</dbReference>